<evidence type="ECO:0000313" key="2">
    <source>
        <dbReference type="Proteomes" id="UP000327011"/>
    </source>
</evidence>
<dbReference type="RefSeq" id="WP_150932000.1">
    <property type="nucleotide sequence ID" value="NZ_VYTZ01000002.1"/>
</dbReference>
<proteinExistence type="predicted"/>
<reference evidence="1 2" key="1">
    <citation type="submission" date="2019-09" db="EMBL/GenBank/DDBJ databases">
        <title>Screening of Novel Bioactive Compounds from Soil-Associated.</title>
        <authorList>
            <person name="Gong X."/>
        </authorList>
    </citation>
    <scope>NUCLEOTIDE SEQUENCE [LARGE SCALE GENOMIC DNA]</scope>
    <source>
        <strain evidence="1 2">Gxj-6</strain>
    </source>
</reference>
<dbReference type="Proteomes" id="UP000327011">
    <property type="component" value="Unassembled WGS sequence"/>
</dbReference>
<name>A0A5J5K8J3_9ACTN</name>
<organism evidence="1 2">
    <name type="scientific">Microbispora cellulosiformans</name>
    <dbReference type="NCBI Taxonomy" id="2614688"/>
    <lineage>
        <taxon>Bacteria</taxon>
        <taxon>Bacillati</taxon>
        <taxon>Actinomycetota</taxon>
        <taxon>Actinomycetes</taxon>
        <taxon>Streptosporangiales</taxon>
        <taxon>Streptosporangiaceae</taxon>
        <taxon>Microbispora</taxon>
    </lineage>
</organism>
<comment type="caution">
    <text evidence="1">The sequence shown here is derived from an EMBL/GenBank/DDBJ whole genome shotgun (WGS) entry which is preliminary data.</text>
</comment>
<sequence length="160" mass="18037">MSRLIDSLTDVITVEYRQVMIMDLDGANGVPEGAEDLWELSDRANVTNWFIATANVGIITSEADDWHRVEVTLELWDGEPPADHALWARSETVELYSSSGKLRMVGPFGNSSGKLIDLRQKARNWLVRANVRPSPGARYPEEQPPEGLETYRLQFWPALP</sequence>
<dbReference type="EMBL" id="VYTZ01000002">
    <property type="protein sequence ID" value="KAA9380729.1"/>
    <property type="molecule type" value="Genomic_DNA"/>
</dbReference>
<keyword evidence="2" id="KW-1185">Reference proteome</keyword>
<dbReference type="AlphaFoldDB" id="A0A5J5K8J3"/>
<evidence type="ECO:0000313" key="1">
    <source>
        <dbReference type="EMBL" id="KAA9380729.1"/>
    </source>
</evidence>
<gene>
    <name evidence="1" type="ORF">F5972_06360</name>
</gene>
<accession>A0A5J5K8J3</accession>
<protein>
    <submittedName>
        <fullName evidence="1">Uncharacterized protein</fullName>
    </submittedName>
</protein>